<keyword evidence="3" id="KW-1185">Reference proteome</keyword>
<accession>A0AAD2D0A9</accession>
<sequence length="335" mass="39696">MEVNSVVSAIRESTKSDQTETNIKQEFEDDNKVIIPPDFHDAINTVKQEVNDEWEREQEWGQDHLDYPIVQEVKFKQESQESSSYDPQEARVHERSSDESEEMQDIQTIYVEMKKARPTKSDAFNEIEKIRTSELNKIYNSISGRKDVAFKAVLRKAKKYYFTLIKGQQDFSKYLIGDSKNITLIYAACESLRDGTFFSDNYEQECREIDKKIKVESRGLNYSLKYLNYYIEDFWLLLPFYLMVLSFPTDLKKWIEEQQEVEETCEFIPEKLAQIPTLILKTLDKFSMKNLHSMLMIPQFDFLIKFYIEKQYSMEKGDDNEAVSEYLLKFNSFCI</sequence>
<feature type="region of interest" description="Disordered" evidence="1">
    <location>
        <begin position="76"/>
        <end position="103"/>
    </location>
</feature>
<dbReference type="Proteomes" id="UP001295684">
    <property type="component" value="Unassembled WGS sequence"/>
</dbReference>
<name>A0AAD2D0A9_EUPCR</name>
<gene>
    <name evidence="2" type="ORF">ECRASSUSDP1_LOCUS16594</name>
</gene>
<dbReference type="EMBL" id="CAMPGE010016693">
    <property type="protein sequence ID" value="CAI2375233.1"/>
    <property type="molecule type" value="Genomic_DNA"/>
</dbReference>
<comment type="caution">
    <text evidence="2">The sequence shown here is derived from an EMBL/GenBank/DDBJ whole genome shotgun (WGS) entry which is preliminary data.</text>
</comment>
<dbReference type="AlphaFoldDB" id="A0AAD2D0A9"/>
<feature type="compositionally biased region" description="Basic and acidic residues" evidence="1">
    <location>
        <begin position="88"/>
        <end position="98"/>
    </location>
</feature>
<proteinExistence type="predicted"/>
<organism evidence="2 3">
    <name type="scientific">Euplotes crassus</name>
    <dbReference type="NCBI Taxonomy" id="5936"/>
    <lineage>
        <taxon>Eukaryota</taxon>
        <taxon>Sar</taxon>
        <taxon>Alveolata</taxon>
        <taxon>Ciliophora</taxon>
        <taxon>Intramacronucleata</taxon>
        <taxon>Spirotrichea</taxon>
        <taxon>Hypotrichia</taxon>
        <taxon>Euplotida</taxon>
        <taxon>Euplotidae</taxon>
        <taxon>Moneuplotes</taxon>
    </lineage>
</organism>
<evidence type="ECO:0000313" key="3">
    <source>
        <dbReference type="Proteomes" id="UP001295684"/>
    </source>
</evidence>
<evidence type="ECO:0000313" key="2">
    <source>
        <dbReference type="EMBL" id="CAI2375233.1"/>
    </source>
</evidence>
<protein>
    <submittedName>
        <fullName evidence="2">Uncharacterized protein</fullName>
    </submittedName>
</protein>
<evidence type="ECO:0000256" key="1">
    <source>
        <dbReference type="SAM" id="MobiDB-lite"/>
    </source>
</evidence>
<reference evidence="2" key="1">
    <citation type="submission" date="2023-07" db="EMBL/GenBank/DDBJ databases">
        <authorList>
            <consortium name="AG Swart"/>
            <person name="Singh M."/>
            <person name="Singh A."/>
            <person name="Seah K."/>
            <person name="Emmerich C."/>
        </authorList>
    </citation>
    <scope>NUCLEOTIDE SEQUENCE</scope>
    <source>
        <strain evidence="2">DP1</strain>
    </source>
</reference>
<feature type="region of interest" description="Disordered" evidence="1">
    <location>
        <begin position="1"/>
        <end position="21"/>
    </location>
</feature>
<feature type="compositionally biased region" description="Basic and acidic residues" evidence="1">
    <location>
        <begin position="12"/>
        <end position="21"/>
    </location>
</feature>